<evidence type="ECO:0000313" key="2">
    <source>
        <dbReference type="EMBL" id="NKW11280.1"/>
    </source>
</evidence>
<accession>A0A7X6JE64</accession>
<proteinExistence type="predicted"/>
<gene>
    <name evidence="2" type="ORF">HGG76_27150</name>
</gene>
<protein>
    <submittedName>
        <fullName evidence="2">Uncharacterized protein</fullName>
    </submittedName>
</protein>
<feature type="compositionally biased region" description="Polar residues" evidence="1">
    <location>
        <begin position="63"/>
        <end position="76"/>
    </location>
</feature>
<organism evidence="2 3">
    <name type="scientific">Brucella tritici</name>
    <dbReference type="NCBI Taxonomy" id="94626"/>
    <lineage>
        <taxon>Bacteria</taxon>
        <taxon>Pseudomonadati</taxon>
        <taxon>Pseudomonadota</taxon>
        <taxon>Alphaproteobacteria</taxon>
        <taxon>Hyphomicrobiales</taxon>
        <taxon>Brucellaceae</taxon>
        <taxon>Brucella/Ochrobactrum group</taxon>
        <taxon>Brucella</taxon>
    </lineage>
</organism>
<sequence length="86" mass="8880">MVATVASAVNASESPETIAAMNTAACVGFLKTMDGNGSEVDLGKVLKDAERAAQKAATEAALTSRSSLQRPSTSFETVKASKAQRF</sequence>
<dbReference type="Proteomes" id="UP000558475">
    <property type="component" value="Unassembled WGS sequence"/>
</dbReference>
<comment type="caution">
    <text evidence="2">The sequence shown here is derived from an EMBL/GenBank/DDBJ whole genome shotgun (WGS) entry which is preliminary data.</text>
</comment>
<name>A0A7X6JE64_9HYPH</name>
<evidence type="ECO:0000313" key="3">
    <source>
        <dbReference type="Proteomes" id="UP000558475"/>
    </source>
</evidence>
<feature type="region of interest" description="Disordered" evidence="1">
    <location>
        <begin position="57"/>
        <end position="86"/>
    </location>
</feature>
<dbReference type="AlphaFoldDB" id="A0A7X6JE64"/>
<dbReference type="EMBL" id="JAAXZB010000005">
    <property type="protein sequence ID" value="NKW11280.1"/>
    <property type="molecule type" value="Genomic_DNA"/>
</dbReference>
<reference evidence="2 3" key="1">
    <citation type="submission" date="2020-04" db="EMBL/GenBank/DDBJ databases">
        <title>Whole genome sequencing of clinical and environmental type strains of Ochrobactrum.</title>
        <authorList>
            <person name="Dharne M."/>
        </authorList>
    </citation>
    <scope>NUCLEOTIDE SEQUENCE [LARGE SCALE GENOMIC DNA]</scope>
    <source>
        <strain evidence="2 3">DSM 13340</strain>
    </source>
</reference>
<evidence type="ECO:0000256" key="1">
    <source>
        <dbReference type="SAM" id="MobiDB-lite"/>
    </source>
</evidence>